<dbReference type="SUPFAM" id="SSF49562">
    <property type="entry name" value="C2 domain (Calcium/lipid-binding domain, CaLB)"/>
    <property type="match status" value="1"/>
</dbReference>
<reference evidence="8" key="1">
    <citation type="submission" date="2022-11" db="UniProtKB">
        <authorList>
            <consortium name="WormBaseParasite"/>
        </authorList>
    </citation>
    <scope>IDENTIFICATION</scope>
</reference>
<sequence length="816" mass="94404">MRPVSRLKRRTKKISHRVQASDGYFFEQFSKSPEPEEDPPGQDNQLTIVKLSINDNNERLYDLYVETLYTIVHKIGRSSPIPETQLIKYAKDAFQIDGQYHQKLLDKAMKEKPPIVLLNVHLLEARDLIAKDINGFSDPFAMMGIIPDQRRISDIGEENSGDEGLAEDLGTPASPKDKKTLNPKWNEKFQLFVDDVEKDMFHLDIWDHDDEDRSVLDAVASLNQVSGLKGIGRYFKEITQSARASDNDFVDDFLGAVTLRIADIPSSGLEEWFDLEKRSEKSEVSGKVKLKLWLSTREERSDEIDDLMDVKQHIELIRQFALQEIRISGAPVSFYQGNLPETATTILHQHAIQGDLTELHQAMCHWLAYSAMLNIGISYAFLYDILTKLISLWAPLALDKDEENMLGESFIMFDNYCKSFLLEHRQKINVKKRSQVDSFANMIRCLKLLRDSPLYSKCVIYQKSLDEDLNHVLRESANKYFNDKVKEFQNDESPCTEFHDIVRSLIKACHKFTNFDPIFKTYAGIDYCDITYREFDRLLNDYICAEMMSEKKKDLKTSLMSIPEDEHSLNMVLKVHFALSEFKSFRVPKQKYRLDNLEWDTTFDRAICKWMDIARTKAFARVDLACQLDAQIQITANEVRHTSSYVDICHIVEQMLSAWDRMEVKDVCLRAELTEKLVQCICKIAEYYIDRVMAQLATDGFCGQLQPFLPPALVNIFCAAINNCEQVRRTLIVGEKLRLDELLDAYKLKTHKEPKWRANIDKDLETCEKFIGEQIDCTIDRMSRRQLPQLKKHVFHLAWSPAACPVDQALKPLTDM</sequence>
<dbReference type="InterPro" id="IPR014770">
    <property type="entry name" value="Munc13_1"/>
</dbReference>
<feature type="domain" description="MHD1" evidence="6">
    <location>
        <begin position="573"/>
        <end position="692"/>
    </location>
</feature>
<comment type="similarity">
    <text evidence="2">Belongs to the unc-13 family.</text>
</comment>
<keyword evidence="7" id="KW-1185">Reference proteome</keyword>
<evidence type="ECO:0000313" key="8">
    <source>
        <dbReference type="WBParaSite" id="ACRNAN_scaffold4877.g16812.t1"/>
    </source>
</evidence>
<dbReference type="GO" id="GO:0005770">
    <property type="term" value="C:late endosome"/>
    <property type="evidence" value="ECO:0007669"/>
    <property type="project" value="UniProtKB-SubCell"/>
</dbReference>
<evidence type="ECO:0000256" key="3">
    <source>
        <dbReference type="ARBA" id="ARBA00022483"/>
    </source>
</evidence>
<organism evidence="7 8">
    <name type="scientific">Acrobeloides nanus</name>
    <dbReference type="NCBI Taxonomy" id="290746"/>
    <lineage>
        <taxon>Eukaryota</taxon>
        <taxon>Metazoa</taxon>
        <taxon>Ecdysozoa</taxon>
        <taxon>Nematoda</taxon>
        <taxon>Chromadorea</taxon>
        <taxon>Rhabditida</taxon>
        <taxon>Tylenchina</taxon>
        <taxon>Cephalobomorpha</taxon>
        <taxon>Cephaloboidea</taxon>
        <taxon>Cephalobidae</taxon>
        <taxon>Acrobeloides</taxon>
    </lineage>
</organism>
<protein>
    <submittedName>
        <fullName evidence="8">C2 domain-containing protein</fullName>
    </submittedName>
</protein>
<feature type="region of interest" description="Disordered" evidence="4">
    <location>
        <begin position="154"/>
        <end position="180"/>
    </location>
</feature>
<evidence type="ECO:0000313" key="7">
    <source>
        <dbReference type="Proteomes" id="UP000887540"/>
    </source>
</evidence>
<dbReference type="InterPro" id="IPR035892">
    <property type="entry name" value="C2_domain_sf"/>
</dbReference>
<evidence type="ECO:0000256" key="1">
    <source>
        <dbReference type="ARBA" id="ARBA00004603"/>
    </source>
</evidence>
<dbReference type="WBParaSite" id="ACRNAN_scaffold4877.g16812.t1">
    <property type="protein sequence ID" value="ACRNAN_scaffold4877.g16812.t1"/>
    <property type="gene ID" value="ACRNAN_scaffold4877.g16812"/>
</dbReference>
<dbReference type="Gene3D" id="1.10.357.50">
    <property type="match status" value="1"/>
</dbReference>
<dbReference type="PROSITE" id="PS51258">
    <property type="entry name" value="MHD1"/>
    <property type="match status" value="1"/>
</dbReference>
<dbReference type="InterPro" id="IPR000008">
    <property type="entry name" value="C2_dom"/>
</dbReference>
<feature type="domain" description="C2" evidence="5">
    <location>
        <begin position="99"/>
        <end position="242"/>
    </location>
</feature>
<evidence type="ECO:0000256" key="2">
    <source>
        <dbReference type="ARBA" id="ARBA00005823"/>
    </source>
</evidence>
<evidence type="ECO:0000259" key="6">
    <source>
        <dbReference type="PROSITE" id="PS51258"/>
    </source>
</evidence>
<dbReference type="CDD" id="cd08676">
    <property type="entry name" value="C2A_Munc13-like"/>
    <property type="match status" value="1"/>
</dbReference>
<feature type="compositionally biased region" description="Acidic residues" evidence="4">
    <location>
        <begin position="155"/>
        <end position="166"/>
    </location>
</feature>
<accession>A0A914E0Y0</accession>
<dbReference type="PANTHER" id="PTHR45999:SF9">
    <property type="entry name" value="BAI1-ASSOCIATED PROTEIN 3"/>
    <property type="match status" value="1"/>
</dbReference>
<comment type="subcellular location">
    <subcellularLocation>
        <location evidence="1">Late endosome</location>
    </subcellularLocation>
</comment>
<name>A0A914E0Y0_9BILA</name>
<dbReference type="AlphaFoldDB" id="A0A914E0Y0"/>
<keyword evidence="3" id="KW-0268">Exocytosis</keyword>
<dbReference type="GO" id="GO:0099503">
    <property type="term" value="C:secretory vesicle"/>
    <property type="evidence" value="ECO:0007669"/>
    <property type="project" value="TreeGrafter"/>
</dbReference>
<dbReference type="InterPro" id="IPR052095">
    <property type="entry name" value="UNC-13_domain"/>
</dbReference>
<dbReference type="Gene3D" id="2.60.40.150">
    <property type="entry name" value="C2 domain"/>
    <property type="match status" value="1"/>
</dbReference>
<evidence type="ECO:0000259" key="5">
    <source>
        <dbReference type="PROSITE" id="PS50004"/>
    </source>
</evidence>
<dbReference type="Proteomes" id="UP000887540">
    <property type="component" value="Unplaced"/>
</dbReference>
<dbReference type="GO" id="GO:0006887">
    <property type="term" value="P:exocytosis"/>
    <property type="evidence" value="ECO:0007669"/>
    <property type="project" value="UniProtKB-KW"/>
</dbReference>
<dbReference type="PANTHER" id="PTHR45999">
    <property type="entry name" value="UNC-13-4A, ISOFORM B"/>
    <property type="match status" value="1"/>
</dbReference>
<dbReference type="Pfam" id="PF00168">
    <property type="entry name" value="C2"/>
    <property type="match status" value="2"/>
</dbReference>
<proteinExistence type="inferred from homology"/>
<evidence type="ECO:0000256" key="4">
    <source>
        <dbReference type="SAM" id="MobiDB-lite"/>
    </source>
</evidence>
<dbReference type="SMART" id="SM00239">
    <property type="entry name" value="C2"/>
    <property type="match status" value="1"/>
</dbReference>
<dbReference type="PROSITE" id="PS50004">
    <property type="entry name" value="C2"/>
    <property type="match status" value="1"/>
</dbReference>